<protein>
    <recommendedName>
        <fullName evidence="1">Csp protease B prodomain domain-containing protein</fullName>
    </recommendedName>
</protein>
<dbReference type="Pfam" id="PF18425">
    <property type="entry name" value="CspB_prodomain"/>
    <property type="match status" value="1"/>
</dbReference>
<evidence type="ECO:0000313" key="3">
    <source>
        <dbReference type="Proteomes" id="UP000004756"/>
    </source>
</evidence>
<dbReference type="AlphaFoldDB" id="C0D6H9"/>
<name>C0D6H9_9FIRM</name>
<evidence type="ECO:0000313" key="2">
    <source>
        <dbReference type="EMBL" id="EEG53068.1"/>
    </source>
</evidence>
<dbReference type="Proteomes" id="UP000004756">
    <property type="component" value="Unassembled WGS sequence"/>
</dbReference>
<evidence type="ECO:0000259" key="1">
    <source>
        <dbReference type="Pfam" id="PF18425"/>
    </source>
</evidence>
<reference evidence="2 3" key="1">
    <citation type="submission" date="2009-02" db="EMBL/GenBank/DDBJ databases">
        <title>Draft genome sequence of Clostridium asparagiforme (DSM 15981).</title>
        <authorList>
            <person name="Sudarsanam P."/>
            <person name="Ley R."/>
            <person name="Guruge J."/>
            <person name="Turnbaugh P.J."/>
            <person name="Mahowald M."/>
            <person name="Liep D."/>
            <person name="Gordon J."/>
        </authorList>
    </citation>
    <scope>NUCLEOTIDE SEQUENCE [LARGE SCALE GENOMIC DNA]</scope>
    <source>
        <strain evidence="2 3">DSM 15981</strain>
    </source>
</reference>
<organism evidence="2 3">
    <name type="scientific">[Clostridium] asparagiforme DSM 15981</name>
    <dbReference type="NCBI Taxonomy" id="518636"/>
    <lineage>
        <taxon>Bacteria</taxon>
        <taxon>Bacillati</taxon>
        <taxon>Bacillota</taxon>
        <taxon>Clostridia</taxon>
        <taxon>Lachnospirales</taxon>
        <taxon>Lachnospiraceae</taxon>
        <taxon>Enterocloster</taxon>
    </lineage>
</organism>
<gene>
    <name evidence="2" type="ORF">CLOSTASPAR_04876</name>
</gene>
<keyword evidence="3" id="KW-1185">Reference proteome</keyword>
<dbReference type="InterPro" id="IPR041365">
    <property type="entry name" value="CspB_prodomain"/>
</dbReference>
<comment type="caution">
    <text evidence="2">The sequence shown here is derived from an EMBL/GenBank/DDBJ whole genome shotgun (WGS) entry which is preliminary data.</text>
</comment>
<accession>C0D6H9</accession>
<dbReference type="HOGENOM" id="CLU_209379_0_0_9"/>
<feature type="domain" description="Csp protease B prodomain" evidence="1">
    <location>
        <begin position="4"/>
        <end position="58"/>
    </location>
</feature>
<feature type="non-terminal residue" evidence="2">
    <location>
        <position position="61"/>
    </location>
</feature>
<proteinExistence type="predicted"/>
<sequence length="61" mass="6918">MENQKRENLLNLALDATPEEREKSGNLEVGYNPNERTWELIVRYTGDLSGLEALGVQTDIL</sequence>
<dbReference type="EMBL" id="ACCJ01000405">
    <property type="protein sequence ID" value="EEG53068.1"/>
    <property type="molecule type" value="Genomic_DNA"/>
</dbReference>